<reference evidence="3" key="1">
    <citation type="submission" date="2012-08" db="EMBL/GenBank/DDBJ databases">
        <title>The Genome Sequence of Wuchereria bancrofti.</title>
        <authorList>
            <person name="Nutman T.B."/>
            <person name="Fink D.L."/>
            <person name="Russ C."/>
            <person name="Young S."/>
            <person name="Zeng Q."/>
            <person name="Koehrsen M."/>
            <person name="Alvarado L."/>
            <person name="Berlin A."/>
            <person name="Chapman S.B."/>
            <person name="Chen Z."/>
            <person name="Freedman E."/>
            <person name="Gellesch M."/>
            <person name="Goldberg J."/>
            <person name="Griggs A."/>
            <person name="Gujja S."/>
            <person name="Heilman E.R."/>
            <person name="Heiman D."/>
            <person name="Hepburn T."/>
            <person name="Howarth C."/>
            <person name="Jen D."/>
            <person name="Larson L."/>
            <person name="Lewis B."/>
            <person name="Mehta T."/>
            <person name="Park D."/>
            <person name="Pearson M."/>
            <person name="Roberts A."/>
            <person name="Saif S."/>
            <person name="Shea T."/>
            <person name="Shenoy N."/>
            <person name="Sisk P."/>
            <person name="Stolte C."/>
            <person name="Sykes S."/>
            <person name="Walk T."/>
            <person name="White J."/>
            <person name="Yandava C."/>
            <person name="Haas B."/>
            <person name="Henn M.R."/>
            <person name="Nusbaum C."/>
            <person name="Birren B."/>
        </authorList>
    </citation>
    <scope>NUCLEOTIDE SEQUENCE [LARGE SCALE GENOMIC DNA]</scope>
    <source>
        <strain evidence="3">NA</strain>
    </source>
</reference>
<feature type="compositionally biased region" description="Low complexity" evidence="1">
    <location>
        <begin position="1"/>
        <end position="14"/>
    </location>
</feature>
<gene>
    <name evidence="2" type="ORF">WUBG_15202</name>
</gene>
<evidence type="ECO:0000313" key="2">
    <source>
        <dbReference type="EMBL" id="EJW73892.1"/>
    </source>
</evidence>
<protein>
    <submittedName>
        <fullName evidence="2">Uncharacterized protein</fullName>
    </submittedName>
</protein>
<dbReference type="Proteomes" id="UP000004810">
    <property type="component" value="Unassembled WGS sequence"/>
</dbReference>
<dbReference type="EMBL" id="ADBV01013224">
    <property type="protein sequence ID" value="EJW73892.1"/>
    <property type="molecule type" value="Genomic_DNA"/>
</dbReference>
<sequence length="90" mass="9975">MSSSDSTCDTTNTESLKRPLSPYTVNPATVSLYSNDSDAYNFITPKRFSSLSSYLAQFDDTNDNDITITNYNETTTNSSSIMSYSITQPQ</sequence>
<proteinExistence type="predicted"/>
<comment type="caution">
    <text evidence="2">The sequence shown here is derived from an EMBL/GenBank/DDBJ whole genome shotgun (WGS) entry which is preliminary data.</text>
</comment>
<evidence type="ECO:0000256" key="1">
    <source>
        <dbReference type="SAM" id="MobiDB-lite"/>
    </source>
</evidence>
<accession>J9EA66</accession>
<dbReference type="AlphaFoldDB" id="J9EA66"/>
<evidence type="ECO:0000313" key="3">
    <source>
        <dbReference type="Proteomes" id="UP000004810"/>
    </source>
</evidence>
<feature type="region of interest" description="Disordered" evidence="1">
    <location>
        <begin position="1"/>
        <end position="22"/>
    </location>
</feature>
<feature type="non-terminal residue" evidence="2">
    <location>
        <position position="90"/>
    </location>
</feature>
<name>J9EA66_WUCBA</name>
<organism evidence="2 3">
    <name type="scientific">Wuchereria bancrofti</name>
    <dbReference type="NCBI Taxonomy" id="6293"/>
    <lineage>
        <taxon>Eukaryota</taxon>
        <taxon>Metazoa</taxon>
        <taxon>Ecdysozoa</taxon>
        <taxon>Nematoda</taxon>
        <taxon>Chromadorea</taxon>
        <taxon>Rhabditida</taxon>
        <taxon>Spirurina</taxon>
        <taxon>Spiruromorpha</taxon>
        <taxon>Filarioidea</taxon>
        <taxon>Onchocercidae</taxon>
        <taxon>Wuchereria</taxon>
    </lineage>
</organism>